<reference evidence="5" key="1">
    <citation type="submission" date="2020-05" db="EMBL/GenBank/DDBJ databases">
        <title>Phylogenomic resolution of chytrid fungi.</title>
        <authorList>
            <person name="Stajich J.E."/>
            <person name="Amses K."/>
            <person name="Simmons R."/>
            <person name="Seto K."/>
            <person name="Myers J."/>
            <person name="Bonds A."/>
            <person name="Quandt C.A."/>
            <person name="Barry K."/>
            <person name="Liu P."/>
            <person name="Grigoriev I."/>
            <person name="Longcore J.E."/>
            <person name="James T.Y."/>
        </authorList>
    </citation>
    <scope>NUCLEOTIDE SEQUENCE</scope>
    <source>
        <strain evidence="5">JEL0513</strain>
    </source>
</reference>
<dbReference type="InterPro" id="IPR002347">
    <property type="entry name" value="SDR_fam"/>
</dbReference>
<accession>A0AAD5SXJ3</accession>
<gene>
    <name evidence="5" type="ORF">HK100_005251</name>
</gene>
<keyword evidence="3" id="KW-0560">Oxidoreductase</keyword>
<evidence type="ECO:0000256" key="3">
    <source>
        <dbReference type="ARBA" id="ARBA00023002"/>
    </source>
</evidence>
<organism evidence="5 6">
    <name type="scientific">Physocladia obscura</name>
    <dbReference type="NCBI Taxonomy" id="109957"/>
    <lineage>
        <taxon>Eukaryota</taxon>
        <taxon>Fungi</taxon>
        <taxon>Fungi incertae sedis</taxon>
        <taxon>Chytridiomycota</taxon>
        <taxon>Chytridiomycota incertae sedis</taxon>
        <taxon>Chytridiomycetes</taxon>
        <taxon>Chytridiales</taxon>
        <taxon>Chytriomycetaceae</taxon>
        <taxon>Physocladia</taxon>
    </lineage>
</organism>
<evidence type="ECO:0000256" key="1">
    <source>
        <dbReference type="ARBA" id="ARBA00006484"/>
    </source>
</evidence>
<dbReference type="Proteomes" id="UP001211907">
    <property type="component" value="Unassembled WGS sequence"/>
</dbReference>
<keyword evidence="6" id="KW-1185">Reference proteome</keyword>
<dbReference type="InterPro" id="IPR051468">
    <property type="entry name" value="Fungal_SecMetab_SDRs"/>
</dbReference>
<proteinExistence type="inferred from homology"/>
<evidence type="ECO:0000256" key="4">
    <source>
        <dbReference type="RuleBase" id="RU000363"/>
    </source>
</evidence>
<evidence type="ECO:0000313" key="5">
    <source>
        <dbReference type="EMBL" id="KAJ3097818.1"/>
    </source>
</evidence>
<dbReference type="GO" id="GO:0005737">
    <property type="term" value="C:cytoplasm"/>
    <property type="evidence" value="ECO:0007669"/>
    <property type="project" value="TreeGrafter"/>
</dbReference>
<dbReference type="AlphaFoldDB" id="A0AAD5SXJ3"/>
<dbReference type="EMBL" id="JADGJH010002473">
    <property type="protein sequence ID" value="KAJ3097818.1"/>
    <property type="molecule type" value="Genomic_DNA"/>
</dbReference>
<evidence type="ECO:0008006" key="7">
    <source>
        <dbReference type="Google" id="ProtNLM"/>
    </source>
</evidence>
<dbReference type="SUPFAM" id="SSF51735">
    <property type="entry name" value="NAD(P)-binding Rossmann-fold domains"/>
    <property type="match status" value="1"/>
</dbReference>
<dbReference type="PANTHER" id="PTHR43544:SF7">
    <property type="entry name" value="NADB-LER2"/>
    <property type="match status" value="1"/>
</dbReference>
<keyword evidence="2" id="KW-0521">NADP</keyword>
<evidence type="ECO:0000256" key="2">
    <source>
        <dbReference type="ARBA" id="ARBA00022857"/>
    </source>
</evidence>
<protein>
    <recommendedName>
        <fullName evidence="7">Short-chain dehydrogenase</fullName>
    </recommendedName>
</protein>
<dbReference type="CDD" id="cd05325">
    <property type="entry name" value="carb_red_sniffer_like_SDR_c"/>
    <property type="match status" value="1"/>
</dbReference>
<sequence>MTKTVVITGASRGIGRQLATKYHELGWRVIATARQVSALEGLGVAAQDAFELDVTSPGSISTFATALGAETAVNLLINNAGVLGDRQKTISDISKADLLYTFETNTVGPFLVTQALLENLKLGAGFGSSVALVVNISSDAASITENASSGLIAYRASKTASNSLSKSLAIDLKSFKVSVLQLHPGYVKTDMSPNGIISPEKSVEGMNKIINRALDDSSLDLTGRFYDFEGRELPW</sequence>
<dbReference type="PANTHER" id="PTHR43544">
    <property type="entry name" value="SHORT-CHAIN DEHYDROGENASE/REDUCTASE"/>
    <property type="match status" value="1"/>
</dbReference>
<dbReference type="GO" id="GO:0016491">
    <property type="term" value="F:oxidoreductase activity"/>
    <property type="evidence" value="ECO:0007669"/>
    <property type="project" value="UniProtKB-KW"/>
</dbReference>
<dbReference type="InterPro" id="IPR036291">
    <property type="entry name" value="NAD(P)-bd_dom_sf"/>
</dbReference>
<comment type="similarity">
    <text evidence="1 4">Belongs to the short-chain dehydrogenases/reductases (SDR) family.</text>
</comment>
<dbReference type="PRINTS" id="PR00081">
    <property type="entry name" value="GDHRDH"/>
</dbReference>
<dbReference type="Gene3D" id="3.40.50.720">
    <property type="entry name" value="NAD(P)-binding Rossmann-like Domain"/>
    <property type="match status" value="1"/>
</dbReference>
<name>A0AAD5SXJ3_9FUNG</name>
<comment type="caution">
    <text evidence="5">The sequence shown here is derived from an EMBL/GenBank/DDBJ whole genome shotgun (WGS) entry which is preliminary data.</text>
</comment>
<dbReference type="PRINTS" id="PR00080">
    <property type="entry name" value="SDRFAMILY"/>
</dbReference>
<dbReference type="Pfam" id="PF00106">
    <property type="entry name" value="adh_short"/>
    <property type="match status" value="1"/>
</dbReference>
<evidence type="ECO:0000313" key="6">
    <source>
        <dbReference type="Proteomes" id="UP001211907"/>
    </source>
</evidence>